<dbReference type="InterPro" id="IPR002758">
    <property type="entry name" value="Cation_antiport_E"/>
</dbReference>
<evidence type="ECO:0000256" key="4">
    <source>
        <dbReference type="ARBA" id="ARBA00022692"/>
    </source>
</evidence>
<keyword evidence="3" id="KW-1003">Cell membrane</keyword>
<dbReference type="PANTHER" id="PTHR34584">
    <property type="entry name" value="NA(+)/H(+) ANTIPORTER SUBUNIT E1"/>
    <property type="match status" value="1"/>
</dbReference>
<sequence length="162" mass="17126">MRRHARSAGRFAAFLALWCILMGLDPKDLIVGLCAAAFGTLAAGALLPDSARRPSARGLMRFTAAFLKQSLLAGIDVAKRAFSPRLPLAPGFVAFRPSLPAGLYRDAFVSISAMMPGTLPVGGDGKDGVVVHCLDEHQPVLREMAKDEARLRAVFSGGGKHG</sequence>
<evidence type="ECO:0000256" key="2">
    <source>
        <dbReference type="ARBA" id="ARBA00006228"/>
    </source>
</evidence>
<evidence type="ECO:0000313" key="8">
    <source>
        <dbReference type="EMBL" id="MDQ0514503.1"/>
    </source>
</evidence>
<keyword evidence="9" id="KW-1185">Reference proteome</keyword>
<keyword evidence="4 7" id="KW-0812">Transmembrane</keyword>
<organism evidence="8 9">
    <name type="scientific">Kaistia geumhonensis</name>
    <dbReference type="NCBI Taxonomy" id="410839"/>
    <lineage>
        <taxon>Bacteria</taxon>
        <taxon>Pseudomonadati</taxon>
        <taxon>Pseudomonadota</taxon>
        <taxon>Alphaproteobacteria</taxon>
        <taxon>Hyphomicrobiales</taxon>
        <taxon>Kaistiaceae</taxon>
        <taxon>Kaistia</taxon>
    </lineage>
</organism>
<evidence type="ECO:0000256" key="7">
    <source>
        <dbReference type="SAM" id="Phobius"/>
    </source>
</evidence>
<evidence type="ECO:0000256" key="6">
    <source>
        <dbReference type="ARBA" id="ARBA00023136"/>
    </source>
</evidence>
<evidence type="ECO:0000313" key="9">
    <source>
        <dbReference type="Proteomes" id="UP001223743"/>
    </source>
</evidence>
<reference evidence="8 9" key="1">
    <citation type="submission" date="2023-07" db="EMBL/GenBank/DDBJ databases">
        <title>Genomic Encyclopedia of Type Strains, Phase IV (KMG-IV): sequencing the most valuable type-strain genomes for metagenomic binning, comparative biology and taxonomic classification.</title>
        <authorList>
            <person name="Goeker M."/>
        </authorList>
    </citation>
    <scope>NUCLEOTIDE SEQUENCE [LARGE SCALE GENOMIC DNA]</scope>
    <source>
        <strain evidence="8 9">B1-1</strain>
    </source>
</reference>
<dbReference type="PANTHER" id="PTHR34584:SF1">
    <property type="entry name" value="NA(+)_H(+) ANTIPORTER SUBUNIT E1"/>
    <property type="match status" value="1"/>
</dbReference>
<name>A0ABU0M0N8_9HYPH</name>
<protein>
    <submittedName>
        <fullName evidence="8">Multicomponent Na+:H+ antiporter subunit E</fullName>
    </submittedName>
</protein>
<keyword evidence="6 7" id="KW-0472">Membrane</keyword>
<evidence type="ECO:0000256" key="1">
    <source>
        <dbReference type="ARBA" id="ARBA00004651"/>
    </source>
</evidence>
<dbReference type="EMBL" id="JAUSWJ010000001">
    <property type="protein sequence ID" value="MDQ0514503.1"/>
    <property type="molecule type" value="Genomic_DNA"/>
</dbReference>
<evidence type="ECO:0000256" key="3">
    <source>
        <dbReference type="ARBA" id="ARBA00022475"/>
    </source>
</evidence>
<keyword evidence="5 7" id="KW-1133">Transmembrane helix</keyword>
<proteinExistence type="inferred from homology"/>
<dbReference type="Pfam" id="PF01899">
    <property type="entry name" value="MNHE"/>
    <property type="match status" value="1"/>
</dbReference>
<comment type="subcellular location">
    <subcellularLocation>
        <location evidence="1">Cell membrane</location>
        <topology evidence="1">Multi-pass membrane protein</topology>
    </subcellularLocation>
</comment>
<comment type="caution">
    <text evidence="8">The sequence shown here is derived from an EMBL/GenBank/DDBJ whole genome shotgun (WGS) entry which is preliminary data.</text>
</comment>
<dbReference type="RefSeq" id="WP_266282164.1">
    <property type="nucleotide sequence ID" value="NZ_JAPKNF010000001.1"/>
</dbReference>
<comment type="similarity">
    <text evidence="2">Belongs to the CPA3 antiporters (TC 2.A.63) subunit E family.</text>
</comment>
<evidence type="ECO:0000256" key="5">
    <source>
        <dbReference type="ARBA" id="ARBA00022989"/>
    </source>
</evidence>
<dbReference type="Proteomes" id="UP001223743">
    <property type="component" value="Unassembled WGS sequence"/>
</dbReference>
<feature type="transmembrane region" description="Helical" evidence="7">
    <location>
        <begin position="7"/>
        <end position="24"/>
    </location>
</feature>
<accession>A0ABU0M0N8</accession>
<feature type="transmembrane region" description="Helical" evidence="7">
    <location>
        <begin position="30"/>
        <end position="47"/>
    </location>
</feature>
<gene>
    <name evidence="8" type="ORF">QO015_000116</name>
</gene>